<evidence type="ECO:0000256" key="1">
    <source>
        <dbReference type="ARBA" id="ARBA00022737"/>
    </source>
</evidence>
<dbReference type="RefSeq" id="WP_380885659.1">
    <property type="nucleotide sequence ID" value="NZ_JBHUDY010000001.1"/>
</dbReference>
<dbReference type="PROSITE" id="PS50297">
    <property type="entry name" value="ANK_REP_REGION"/>
    <property type="match status" value="3"/>
</dbReference>
<protein>
    <submittedName>
        <fullName evidence="5">Ankyrin repeat domain-containing protein</fullName>
    </submittedName>
</protein>
<evidence type="ECO:0000256" key="2">
    <source>
        <dbReference type="ARBA" id="ARBA00023043"/>
    </source>
</evidence>
<keyword evidence="4" id="KW-0732">Signal</keyword>
<dbReference type="Gene3D" id="1.25.40.20">
    <property type="entry name" value="Ankyrin repeat-containing domain"/>
    <property type="match status" value="1"/>
</dbReference>
<feature type="repeat" description="ANK" evidence="3">
    <location>
        <begin position="60"/>
        <end position="92"/>
    </location>
</feature>
<feature type="repeat" description="ANK" evidence="3">
    <location>
        <begin position="126"/>
        <end position="158"/>
    </location>
</feature>
<gene>
    <name evidence="5" type="ORF">ACFSCW_00145</name>
</gene>
<dbReference type="SMART" id="SM00248">
    <property type="entry name" value="ANK"/>
    <property type="match status" value="4"/>
</dbReference>
<feature type="repeat" description="ANK" evidence="3">
    <location>
        <begin position="93"/>
        <end position="125"/>
    </location>
</feature>
<evidence type="ECO:0000256" key="3">
    <source>
        <dbReference type="PROSITE-ProRule" id="PRU00023"/>
    </source>
</evidence>
<feature type="signal peptide" evidence="4">
    <location>
        <begin position="1"/>
        <end position="21"/>
    </location>
</feature>
<evidence type="ECO:0000313" key="5">
    <source>
        <dbReference type="EMBL" id="MFD1610202.1"/>
    </source>
</evidence>
<organism evidence="5 6">
    <name type="scientific">Sphingomonas tabacisoli</name>
    <dbReference type="NCBI Taxonomy" id="2249466"/>
    <lineage>
        <taxon>Bacteria</taxon>
        <taxon>Pseudomonadati</taxon>
        <taxon>Pseudomonadota</taxon>
        <taxon>Alphaproteobacteria</taxon>
        <taxon>Sphingomonadales</taxon>
        <taxon>Sphingomonadaceae</taxon>
        <taxon>Sphingomonas</taxon>
    </lineage>
</organism>
<dbReference type="Pfam" id="PF12796">
    <property type="entry name" value="Ank_2"/>
    <property type="match status" value="1"/>
</dbReference>
<reference evidence="6" key="1">
    <citation type="journal article" date="2019" name="Int. J. Syst. Evol. Microbiol.">
        <title>The Global Catalogue of Microorganisms (GCM) 10K type strain sequencing project: providing services to taxonomists for standard genome sequencing and annotation.</title>
        <authorList>
            <consortium name="The Broad Institute Genomics Platform"/>
            <consortium name="The Broad Institute Genome Sequencing Center for Infectious Disease"/>
            <person name="Wu L."/>
            <person name="Ma J."/>
        </authorList>
    </citation>
    <scope>NUCLEOTIDE SEQUENCE [LARGE SCALE GENOMIC DNA]</scope>
    <source>
        <strain evidence="6">CGMCC 1.16275</strain>
    </source>
</reference>
<keyword evidence="1" id="KW-0677">Repeat</keyword>
<proteinExistence type="predicted"/>
<keyword evidence="6" id="KW-1185">Reference proteome</keyword>
<dbReference type="PROSITE" id="PS50088">
    <property type="entry name" value="ANK_REPEAT"/>
    <property type="match status" value="3"/>
</dbReference>
<dbReference type="PANTHER" id="PTHR24171">
    <property type="entry name" value="ANKYRIN REPEAT DOMAIN-CONTAINING PROTEIN 39-RELATED"/>
    <property type="match status" value="1"/>
</dbReference>
<dbReference type="Proteomes" id="UP001597115">
    <property type="component" value="Unassembled WGS sequence"/>
</dbReference>
<evidence type="ECO:0000313" key="6">
    <source>
        <dbReference type="Proteomes" id="UP001597115"/>
    </source>
</evidence>
<evidence type="ECO:0000256" key="4">
    <source>
        <dbReference type="SAM" id="SignalP"/>
    </source>
</evidence>
<name>A0ABW4HYK2_9SPHN</name>
<dbReference type="EMBL" id="JBHUDY010000001">
    <property type="protein sequence ID" value="MFD1610202.1"/>
    <property type="molecule type" value="Genomic_DNA"/>
</dbReference>
<dbReference type="InterPro" id="IPR036770">
    <property type="entry name" value="Ankyrin_rpt-contain_sf"/>
</dbReference>
<dbReference type="Pfam" id="PF00023">
    <property type="entry name" value="Ank"/>
    <property type="match status" value="1"/>
</dbReference>
<feature type="chain" id="PRO_5046715309" evidence="4">
    <location>
        <begin position="22"/>
        <end position="196"/>
    </location>
</feature>
<dbReference type="InterPro" id="IPR002110">
    <property type="entry name" value="Ankyrin_rpt"/>
</dbReference>
<comment type="caution">
    <text evidence="5">The sequence shown here is derived from an EMBL/GenBank/DDBJ whole genome shotgun (WGS) entry which is preliminary data.</text>
</comment>
<keyword evidence="2 3" id="KW-0040">ANK repeat</keyword>
<accession>A0ABW4HYK2</accession>
<dbReference type="SUPFAM" id="SSF48403">
    <property type="entry name" value="Ankyrin repeat"/>
    <property type="match status" value="1"/>
</dbReference>
<sequence>MTFRTAFIPLAIVAIAAPASAQFSSSFNFLKAVKDRDGAKAMELLGKGGPNLIDTPDYSTGQRAIHMVVKDGDLNWLGFLIQKGARVDLKDNQGNTPLMVAARVGFVEGARLLIARSAQVNASNSLGETPLIISVQNRDLAMTRLLLTEGADPAKKDTSTGMSARDYAVRDGRSEALIKLMDEIKPTPKRGIAGPK</sequence>